<accession>A0ABY5NTN7</accession>
<dbReference type="InterPro" id="IPR058060">
    <property type="entry name" value="HYC_CC_PP"/>
</dbReference>
<dbReference type="RefSeq" id="WP_257499870.1">
    <property type="nucleotide sequence ID" value="NZ_CP102382.1"/>
</dbReference>
<sequence length="139" mass="15820">MFQRYLYSLFLTAAILFTNVGLAVNIHYCGNAIEKIELGYASSIKCAEDTHEKACCKEKNETVKKDCCKNETIQQKTDEVVIKVAASNDFSDFMTPVVYKLQPLVITENKLPKKINVTFRCESNAPPLYKLYSQFLLYA</sequence>
<organism evidence="1 2">
    <name type="scientific">Paenimyroides aestuarii</name>
    <dbReference type="NCBI Taxonomy" id="2968490"/>
    <lineage>
        <taxon>Bacteria</taxon>
        <taxon>Pseudomonadati</taxon>
        <taxon>Bacteroidota</taxon>
        <taxon>Flavobacteriia</taxon>
        <taxon>Flavobacteriales</taxon>
        <taxon>Flavobacteriaceae</taxon>
        <taxon>Paenimyroides</taxon>
    </lineage>
</organism>
<gene>
    <name evidence="1" type="ORF">NPX36_02595</name>
</gene>
<evidence type="ECO:0000313" key="2">
    <source>
        <dbReference type="Proteomes" id="UP001317001"/>
    </source>
</evidence>
<dbReference type="NCBIfam" id="NF047658">
    <property type="entry name" value="HYC_CC_PP"/>
    <property type="match status" value="1"/>
</dbReference>
<dbReference type="Pfam" id="PF26622">
    <property type="entry name" value="DUF8199"/>
    <property type="match status" value="1"/>
</dbReference>
<dbReference type="InterPro" id="IPR058512">
    <property type="entry name" value="DUF8199"/>
</dbReference>
<evidence type="ECO:0000313" key="1">
    <source>
        <dbReference type="EMBL" id="UUV21950.1"/>
    </source>
</evidence>
<name>A0ABY5NTN7_9FLAO</name>
<proteinExistence type="predicted"/>
<reference evidence="1 2" key="1">
    <citation type="submission" date="2022-08" db="EMBL/GenBank/DDBJ databases">
        <title>Myroides zhujiangensis sp. nov., a novel bacterium isolated from sediment in the Pearl River Estuary.</title>
        <authorList>
            <person name="Cui L."/>
        </authorList>
    </citation>
    <scope>NUCLEOTIDE SEQUENCE [LARGE SCALE GENOMIC DNA]</scope>
    <source>
        <strain evidence="1 2">SCSIO 72103</strain>
    </source>
</reference>
<keyword evidence="2" id="KW-1185">Reference proteome</keyword>
<dbReference type="Proteomes" id="UP001317001">
    <property type="component" value="Chromosome"/>
</dbReference>
<dbReference type="EMBL" id="CP102382">
    <property type="protein sequence ID" value="UUV21950.1"/>
    <property type="molecule type" value="Genomic_DNA"/>
</dbReference>
<protein>
    <submittedName>
        <fullName evidence="1">Uncharacterized protein</fullName>
    </submittedName>
</protein>